<dbReference type="AlphaFoldDB" id="A0A3A9AHG3"/>
<evidence type="ECO:0000313" key="2">
    <source>
        <dbReference type="Proteomes" id="UP000280696"/>
    </source>
</evidence>
<gene>
    <name evidence="1" type="ORF">D7V94_13860</name>
</gene>
<protein>
    <submittedName>
        <fullName evidence="1">Uncharacterized protein</fullName>
    </submittedName>
</protein>
<sequence length="95" mass="10700">MGFLGSVFSVVGGIAGEIVKESTGIDVAKGINTIKEDGLEEAFYNMKDDMEGTAYAKFRQSLRALSDDDFRRINTDNLIDAQMRAYEDEKKRRRL</sequence>
<keyword evidence="2" id="KW-1185">Reference proteome</keyword>
<dbReference type="RefSeq" id="WP_120470754.1">
    <property type="nucleotide sequence ID" value="NZ_RAYQ01000014.1"/>
</dbReference>
<organism evidence="1 2">
    <name type="scientific">Parablautia intestinalis</name>
    <dbReference type="NCBI Taxonomy" id="2320100"/>
    <lineage>
        <taxon>Bacteria</taxon>
        <taxon>Bacillati</taxon>
        <taxon>Bacillota</taxon>
        <taxon>Clostridia</taxon>
        <taxon>Lachnospirales</taxon>
        <taxon>Lachnospiraceae</taxon>
        <taxon>Parablautia</taxon>
    </lineage>
</organism>
<reference evidence="1 2" key="1">
    <citation type="submission" date="2018-09" db="EMBL/GenBank/DDBJ databases">
        <title>Murine metabolic-syndrome-specific gut microbial biobank.</title>
        <authorList>
            <person name="Liu C."/>
        </authorList>
    </citation>
    <scope>NUCLEOTIDE SEQUENCE [LARGE SCALE GENOMIC DNA]</scope>
    <source>
        <strain evidence="1 2">0.1xD8-82</strain>
    </source>
</reference>
<name>A0A3A9AHG3_9FIRM</name>
<proteinExistence type="predicted"/>
<dbReference type="EMBL" id="RAYQ01000014">
    <property type="protein sequence ID" value="RKI90504.1"/>
    <property type="molecule type" value="Genomic_DNA"/>
</dbReference>
<accession>A0A3A9AHG3</accession>
<dbReference type="Proteomes" id="UP000280696">
    <property type="component" value="Unassembled WGS sequence"/>
</dbReference>
<comment type="caution">
    <text evidence="1">The sequence shown here is derived from an EMBL/GenBank/DDBJ whole genome shotgun (WGS) entry which is preliminary data.</text>
</comment>
<evidence type="ECO:0000313" key="1">
    <source>
        <dbReference type="EMBL" id="RKI90504.1"/>
    </source>
</evidence>